<sequence length="155" mass="17435">MIKSHAVETRRQIRIVKDGVNRLRAICTGDGLDWAGSRNCGKGEGPIVKDCVGSDSCDKGKGPLVKNVGGRGNKSNLDLYKCPRVLYVSPDKRTSSWVVRKFVNKHHCLQSITIYACTESFMADEHVEQLQDNPKIPIKEFKRSFKGSLRWVFLL</sequence>
<keyword evidence="2" id="KW-1185">Reference proteome</keyword>
<organism evidence="1 2">
    <name type="scientific">Tagetes erecta</name>
    <name type="common">African marigold</name>
    <dbReference type="NCBI Taxonomy" id="13708"/>
    <lineage>
        <taxon>Eukaryota</taxon>
        <taxon>Viridiplantae</taxon>
        <taxon>Streptophyta</taxon>
        <taxon>Embryophyta</taxon>
        <taxon>Tracheophyta</taxon>
        <taxon>Spermatophyta</taxon>
        <taxon>Magnoliopsida</taxon>
        <taxon>eudicotyledons</taxon>
        <taxon>Gunneridae</taxon>
        <taxon>Pentapetalae</taxon>
        <taxon>asterids</taxon>
        <taxon>campanulids</taxon>
        <taxon>Asterales</taxon>
        <taxon>Asteraceae</taxon>
        <taxon>Asteroideae</taxon>
        <taxon>Heliantheae alliance</taxon>
        <taxon>Tageteae</taxon>
        <taxon>Tagetes</taxon>
    </lineage>
</organism>
<evidence type="ECO:0000313" key="2">
    <source>
        <dbReference type="Proteomes" id="UP001229421"/>
    </source>
</evidence>
<proteinExistence type="predicted"/>
<evidence type="ECO:0000313" key="1">
    <source>
        <dbReference type="EMBL" id="KAK1411192.1"/>
    </source>
</evidence>
<name>A0AAD8JYV0_TARER</name>
<dbReference type="AlphaFoldDB" id="A0AAD8JYV0"/>
<reference evidence="1" key="1">
    <citation type="journal article" date="2023" name="bioRxiv">
        <title>Improved chromosome-level genome assembly for marigold (Tagetes erecta).</title>
        <authorList>
            <person name="Jiang F."/>
            <person name="Yuan L."/>
            <person name="Wang S."/>
            <person name="Wang H."/>
            <person name="Xu D."/>
            <person name="Wang A."/>
            <person name="Fan W."/>
        </authorList>
    </citation>
    <scope>NUCLEOTIDE SEQUENCE</scope>
    <source>
        <strain evidence="1">WSJ</strain>
        <tissue evidence="1">Leaf</tissue>
    </source>
</reference>
<protein>
    <submittedName>
        <fullName evidence="1">Uncharacterized protein</fullName>
    </submittedName>
</protein>
<dbReference type="Proteomes" id="UP001229421">
    <property type="component" value="Unassembled WGS sequence"/>
</dbReference>
<dbReference type="EMBL" id="JAUHHV010000010">
    <property type="protein sequence ID" value="KAK1411192.1"/>
    <property type="molecule type" value="Genomic_DNA"/>
</dbReference>
<comment type="caution">
    <text evidence="1">The sequence shown here is derived from an EMBL/GenBank/DDBJ whole genome shotgun (WGS) entry which is preliminary data.</text>
</comment>
<gene>
    <name evidence="1" type="ORF">QVD17_37738</name>
</gene>
<accession>A0AAD8JYV0</accession>